<dbReference type="RefSeq" id="WP_197311698.1">
    <property type="nucleotide sequence ID" value="NZ_JADZLT010000050.1"/>
</dbReference>
<dbReference type="SUPFAM" id="SSF54593">
    <property type="entry name" value="Glyoxalase/Bleomycin resistance protein/Dihydroxybiphenyl dioxygenase"/>
    <property type="match status" value="1"/>
</dbReference>
<dbReference type="InterPro" id="IPR053863">
    <property type="entry name" value="Glyoxy/Ble-like_N"/>
</dbReference>
<dbReference type="Gene3D" id="3.10.180.10">
    <property type="entry name" value="2,3-Dihydroxybiphenyl 1,2-Dioxygenase, domain 1"/>
    <property type="match status" value="1"/>
</dbReference>
<dbReference type="Proteomes" id="UP000631694">
    <property type="component" value="Unassembled WGS sequence"/>
</dbReference>
<evidence type="ECO:0000313" key="2">
    <source>
        <dbReference type="EMBL" id="MBH0238642.1"/>
    </source>
</evidence>
<gene>
    <name evidence="2" type="ORF">I5731_12470</name>
</gene>
<dbReference type="AlphaFoldDB" id="A0A931MYP1"/>
<evidence type="ECO:0000259" key="1">
    <source>
        <dbReference type="PROSITE" id="PS51819"/>
    </source>
</evidence>
<accession>A0A931MYP1</accession>
<keyword evidence="3" id="KW-1185">Reference proteome</keyword>
<proteinExistence type="predicted"/>
<name>A0A931MYP1_9HYPH</name>
<sequence length="134" mass="14962">MANQIFVNLPVKDLPRSIAFWRALGYDINPQFTDDTAACLVISETIYVMLLTEEKFLGFTPRAIADTTKVSEVLVALSYDSRAKVDELVETALINGGSAINEPTDYGFMYARAFADPDGHIFEPFWMNPDHVHG</sequence>
<dbReference type="PANTHER" id="PTHR36503">
    <property type="entry name" value="BLR2520 PROTEIN"/>
    <property type="match status" value="1"/>
</dbReference>
<dbReference type="PANTHER" id="PTHR36503:SF2">
    <property type="entry name" value="BLR2408 PROTEIN"/>
    <property type="match status" value="1"/>
</dbReference>
<organism evidence="2 3">
    <name type="scientific">Methylobrevis albus</name>
    <dbReference type="NCBI Taxonomy" id="2793297"/>
    <lineage>
        <taxon>Bacteria</taxon>
        <taxon>Pseudomonadati</taxon>
        <taxon>Pseudomonadota</taxon>
        <taxon>Alphaproteobacteria</taxon>
        <taxon>Hyphomicrobiales</taxon>
        <taxon>Pleomorphomonadaceae</taxon>
        <taxon>Methylobrevis</taxon>
    </lineage>
</organism>
<dbReference type="InterPro" id="IPR029068">
    <property type="entry name" value="Glyas_Bleomycin-R_OHBP_Dase"/>
</dbReference>
<dbReference type="PROSITE" id="PS51819">
    <property type="entry name" value="VOC"/>
    <property type="match status" value="1"/>
</dbReference>
<reference evidence="2" key="1">
    <citation type="submission" date="2020-12" db="EMBL/GenBank/DDBJ databases">
        <title>Methylobrevis albus sp. nov., isolated from fresh water lack sediment.</title>
        <authorList>
            <person name="Zou Q."/>
        </authorList>
    </citation>
    <scope>NUCLEOTIDE SEQUENCE</scope>
    <source>
        <strain evidence="2">L22</strain>
    </source>
</reference>
<evidence type="ECO:0000313" key="3">
    <source>
        <dbReference type="Proteomes" id="UP000631694"/>
    </source>
</evidence>
<comment type="caution">
    <text evidence="2">The sequence shown here is derived from an EMBL/GenBank/DDBJ whole genome shotgun (WGS) entry which is preliminary data.</text>
</comment>
<dbReference type="Pfam" id="PF22677">
    <property type="entry name" value="Ble-like_N"/>
    <property type="match status" value="1"/>
</dbReference>
<protein>
    <submittedName>
        <fullName evidence="2">VOC family protein</fullName>
    </submittedName>
</protein>
<dbReference type="EMBL" id="JADZLT010000050">
    <property type="protein sequence ID" value="MBH0238642.1"/>
    <property type="molecule type" value="Genomic_DNA"/>
</dbReference>
<dbReference type="InterPro" id="IPR037523">
    <property type="entry name" value="VOC_core"/>
</dbReference>
<feature type="domain" description="VOC" evidence="1">
    <location>
        <begin position="1"/>
        <end position="127"/>
    </location>
</feature>